<proteinExistence type="inferred from homology"/>
<name>A0A0H2RZL6_9AGAM</name>
<organism evidence="11 12">
    <name type="scientific">Schizopora paradoxa</name>
    <dbReference type="NCBI Taxonomy" id="27342"/>
    <lineage>
        <taxon>Eukaryota</taxon>
        <taxon>Fungi</taxon>
        <taxon>Dikarya</taxon>
        <taxon>Basidiomycota</taxon>
        <taxon>Agaricomycotina</taxon>
        <taxon>Agaricomycetes</taxon>
        <taxon>Hymenochaetales</taxon>
        <taxon>Schizoporaceae</taxon>
        <taxon>Schizopora</taxon>
    </lineage>
</organism>
<keyword evidence="7 10" id="KW-0472">Membrane</keyword>
<comment type="subcellular location">
    <subcellularLocation>
        <location evidence="1">Membrane</location>
        <topology evidence="1">Multi-pass membrane protein</topology>
    </subcellularLocation>
</comment>
<dbReference type="PRINTS" id="PR00783">
    <property type="entry name" value="MINTRINSICP"/>
</dbReference>
<feature type="transmembrane region" description="Helical" evidence="10">
    <location>
        <begin position="181"/>
        <end position="201"/>
    </location>
</feature>
<feature type="transmembrane region" description="Helical" evidence="10">
    <location>
        <begin position="34"/>
        <end position="53"/>
    </location>
</feature>
<dbReference type="PANTHER" id="PTHR43829:SF14">
    <property type="entry name" value="AQUAPORIN 3"/>
    <property type="match status" value="1"/>
</dbReference>
<evidence type="ECO:0000313" key="12">
    <source>
        <dbReference type="Proteomes" id="UP000053477"/>
    </source>
</evidence>
<dbReference type="GO" id="GO:0015250">
    <property type="term" value="F:water channel activity"/>
    <property type="evidence" value="ECO:0007669"/>
    <property type="project" value="TreeGrafter"/>
</dbReference>
<feature type="transmembrane region" description="Helical" evidence="10">
    <location>
        <begin position="73"/>
        <end position="92"/>
    </location>
</feature>
<reference evidence="11 12" key="1">
    <citation type="submission" date="2015-04" db="EMBL/GenBank/DDBJ databases">
        <title>Complete genome sequence of Schizopora paradoxa KUC8140, a cosmopolitan wood degrader in East Asia.</title>
        <authorList>
            <consortium name="DOE Joint Genome Institute"/>
            <person name="Min B."/>
            <person name="Park H."/>
            <person name="Jang Y."/>
            <person name="Kim J.-J."/>
            <person name="Kim K.H."/>
            <person name="Pangilinan J."/>
            <person name="Lipzen A."/>
            <person name="Riley R."/>
            <person name="Grigoriev I.V."/>
            <person name="Spatafora J.W."/>
            <person name="Choi I.-G."/>
        </authorList>
    </citation>
    <scope>NUCLEOTIDE SEQUENCE [LARGE SCALE GENOMIC DNA]</scope>
    <source>
        <strain evidence="11 12">KUC8140</strain>
    </source>
</reference>
<dbReference type="InterPro" id="IPR050363">
    <property type="entry name" value="MIP/Aquaporin"/>
</dbReference>
<dbReference type="GO" id="GO:0015254">
    <property type="term" value="F:glycerol channel activity"/>
    <property type="evidence" value="ECO:0007669"/>
    <property type="project" value="TreeGrafter"/>
</dbReference>
<dbReference type="Pfam" id="PF00230">
    <property type="entry name" value="MIP"/>
    <property type="match status" value="1"/>
</dbReference>
<evidence type="ECO:0000256" key="3">
    <source>
        <dbReference type="ARBA" id="ARBA00022448"/>
    </source>
</evidence>
<keyword evidence="5" id="KW-0677">Repeat</keyword>
<accession>A0A0H2RZL6</accession>
<dbReference type="AlphaFoldDB" id="A0A0H2RZL6"/>
<evidence type="ECO:0000256" key="10">
    <source>
        <dbReference type="SAM" id="Phobius"/>
    </source>
</evidence>
<dbReference type="STRING" id="27342.A0A0H2RZL6"/>
<evidence type="ECO:0000313" key="11">
    <source>
        <dbReference type="EMBL" id="KLO17199.1"/>
    </source>
</evidence>
<evidence type="ECO:0000256" key="8">
    <source>
        <dbReference type="RuleBase" id="RU000477"/>
    </source>
</evidence>
<evidence type="ECO:0000256" key="4">
    <source>
        <dbReference type="ARBA" id="ARBA00022692"/>
    </source>
</evidence>
<dbReference type="SUPFAM" id="SSF81338">
    <property type="entry name" value="Aquaporin-like"/>
    <property type="match status" value="1"/>
</dbReference>
<feature type="transmembrane region" description="Helical" evidence="10">
    <location>
        <begin position="121"/>
        <end position="140"/>
    </location>
</feature>
<dbReference type="InterPro" id="IPR000425">
    <property type="entry name" value="MIP"/>
</dbReference>
<evidence type="ECO:0000256" key="7">
    <source>
        <dbReference type="ARBA" id="ARBA00023136"/>
    </source>
</evidence>
<dbReference type="InterPro" id="IPR023271">
    <property type="entry name" value="Aquaporin-like"/>
</dbReference>
<keyword evidence="3 8" id="KW-0813">Transport</keyword>
<sequence>MHDTEPRFLHISDIQKRPAFLTAWERHRHGAAHWIVECVSEFVGVFFYVYMGVGSTASMVIGGLTDQPALGSLLQVGFAYAIGIVLALTIAAPTSGGHLNPCVTIAFALYRGFPWRKVPRYIVSQILGAFVACFIIYLQWKGNIVAVEEALSAQGKLDAIQFTPSGPAGIFALYTTTGANLGYVLANEFFVDFTIGLVIWATLDPSNFFAPPAMAPWTIGLTYAAAIWGYAPVGLAANSARDVGARLFAMCIWGRQASGGNYAALAALTNIVSMIASATFYEIFFTDSSRVLPPAQLDFLYGHKAHEERRARDYHRTVLHDDQEQQLSNGHRNRVSAVSNYSKEAIETKE</sequence>
<dbReference type="Proteomes" id="UP000053477">
    <property type="component" value="Unassembled WGS sequence"/>
</dbReference>
<feature type="compositionally biased region" description="Polar residues" evidence="9">
    <location>
        <begin position="325"/>
        <end position="342"/>
    </location>
</feature>
<dbReference type="Gene3D" id="1.20.1080.10">
    <property type="entry name" value="Glycerol uptake facilitator protein"/>
    <property type="match status" value="1"/>
</dbReference>
<evidence type="ECO:0000256" key="2">
    <source>
        <dbReference type="ARBA" id="ARBA00006175"/>
    </source>
</evidence>
<dbReference type="OrthoDB" id="3222at2759"/>
<evidence type="ECO:0000256" key="9">
    <source>
        <dbReference type="SAM" id="MobiDB-lite"/>
    </source>
</evidence>
<dbReference type="PANTHER" id="PTHR43829">
    <property type="entry name" value="AQUAPORIN OR AQUAGLYCEROPORIN RELATED"/>
    <property type="match status" value="1"/>
</dbReference>
<keyword evidence="12" id="KW-1185">Reference proteome</keyword>
<dbReference type="GO" id="GO:0005886">
    <property type="term" value="C:plasma membrane"/>
    <property type="evidence" value="ECO:0007669"/>
    <property type="project" value="TreeGrafter"/>
</dbReference>
<keyword evidence="4 8" id="KW-0812">Transmembrane</keyword>
<keyword evidence="6 10" id="KW-1133">Transmembrane helix</keyword>
<evidence type="ECO:0000256" key="6">
    <source>
        <dbReference type="ARBA" id="ARBA00022989"/>
    </source>
</evidence>
<evidence type="ECO:0000256" key="5">
    <source>
        <dbReference type="ARBA" id="ARBA00022737"/>
    </source>
</evidence>
<feature type="transmembrane region" description="Helical" evidence="10">
    <location>
        <begin position="262"/>
        <end position="284"/>
    </location>
</feature>
<feature type="region of interest" description="Disordered" evidence="9">
    <location>
        <begin position="323"/>
        <end position="350"/>
    </location>
</feature>
<evidence type="ECO:0000256" key="1">
    <source>
        <dbReference type="ARBA" id="ARBA00004141"/>
    </source>
</evidence>
<feature type="transmembrane region" description="Helical" evidence="10">
    <location>
        <begin position="213"/>
        <end position="231"/>
    </location>
</feature>
<protein>
    <submittedName>
        <fullName evidence="11">Aquaporin-like protein</fullName>
    </submittedName>
</protein>
<gene>
    <name evidence="11" type="ORF">SCHPADRAFT_821817</name>
</gene>
<dbReference type="EMBL" id="KQ085907">
    <property type="protein sequence ID" value="KLO17199.1"/>
    <property type="molecule type" value="Genomic_DNA"/>
</dbReference>
<dbReference type="InParanoid" id="A0A0H2RZL6"/>
<comment type="similarity">
    <text evidence="2 8">Belongs to the MIP/aquaporin (TC 1.A.8) family.</text>
</comment>